<name>A0AAX3JAI8_9GAMM</name>
<evidence type="ECO:0000313" key="1">
    <source>
        <dbReference type="EMBL" id="VXC40358.1"/>
    </source>
</evidence>
<dbReference type="EMBL" id="CABWMH010000034">
    <property type="protein sequence ID" value="VXC40358.1"/>
    <property type="molecule type" value="Genomic_DNA"/>
</dbReference>
<dbReference type="Proteomes" id="UP000433737">
    <property type="component" value="Unassembled WGS sequence"/>
</dbReference>
<dbReference type="AlphaFoldDB" id="A0AAX3JAI8"/>
<sequence>MMNFRALFTHAMDYEPFTQGGAEKDVGALRYFEALAGQAEDKTLSERLSALQGGYNILVVAEMWCPDCHRNLPAIRAVARAAPHVSLGLITREDAGNEFSAFFGIDKIHIPFAAVLNSNFELLGKFIERPRNANDAQGNMTDRYRKGEMLLDTTREIAAVLFRAEEAAAHCRRQNS</sequence>
<gene>
    <name evidence="1" type="ORF">PANT111_40166</name>
</gene>
<evidence type="ECO:0000313" key="2">
    <source>
        <dbReference type="Proteomes" id="UP000433737"/>
    </source>
</evidence>
<organism evidence="1 2">
    <name type="scientific">Pantoea brenneri</name>
    <dbReference type="NCBI Taxonomy" id="472694"/>
    <lineage>
        <taxon>Bacteria</taxon>
        <taxon>Pseudomonadati</taxon>
        <taxon>Pseudomonadota</taxon>
        <taxon>Gammaproteobacteria</taxon>
        <taxon>Enterobacterales</taxon>
        <taxon>Erwiniaceae</taxon>
        <taxon>Pantoea</taxon>
    </lineage>
</organism>
<protein>
    <submittedName>
        <fullName evidence="1">Thioredoxin-like protein</fullName>
    </submittedName>
</protein>
<dbReference type="RefSeq" id="WP_052656085.1">
    <property type="nucleotide sequence ID" value="NZ_LR733469.1"/>
</dbReference>
<dbReference type="SUPFAM" id="SSF52833">
    <property type="entry name" value="Thioredoxin-like"/>
    <property type="match status" value="1"/>
</dbReference>
<comment type="caution">
    <text evidence="1">The sequence shown here is derived from an EMBL/GenBank/DDBJ whole genome shotgun (WGS) entry which is preliminary data.</text>
</comment>
<accession>A0AAX3JAI8</accession>
<dbReference type="InterPro" id="IPR036249">
    <property type="entry name" value="Thioredoxin-like_sf"/>
</dbReference>
<dbReference type="Gene3D" id="3.40.30.10">
    <property type="entry name" value="Glutaredoxin"/>
    <property type="match status" value="1"/>
</dbReference>
<proteinExistence type="predicted"/>
<dbReference type="Pfam" id="PF14595">
    <property type="entry name" value="Thioredoxin_9"/>
    <property type="match status" value="1"/>
</dbReference>
<reference evidence="1 2" key="1">
    <citation type="submission" date="2019-10" db="EMBL/GenBank/DDBJ databases">
        <authorList>
            <person name="Karimi E."/>
        </authorList>
    </citation>
    <scope>NUCLEOTIDE SEQUENCE [LARGE SCALE GENOMIC DNA]</scope>
    <source>
        <strain evidence="1">Pantoea sp. 111</strain>
    </source>
</reference>